<dbReference type="PRINTS" id="PR00297">
    <property type="entry name" value="CHAPERONIN10"/>
</dbReference>
<accession>A0ABR2F107</accession>
<dbReference type="Gene3D" id="2.30.33.40">
    <property type="entry name" value="GroES chaperonin"/>
    <property type="match status" value="1"/>
</dbReference>
<evidence type="ECO:0000313" key="5">
    <source>
        <dbReference type="Proteomes" id="UP001472677"/>
    </source>
</evidence>
<name>A0ABR2F107_9ROSI</name>
<protein>
    <recommendedName>
        <fullName evidence="6">10 kDa chaperonin</fullName>
    </recommendedName>
</protein>
<dbReference type="InterPro" id="IPR011032">
    <property type="entry name" value="GroES-like_sf"/>
</dbReference>
<evidence type="ECO:0000313" key="4">
    <source>
        <dbReference type="EMBL" id="KAK8568615.1"/>
    </source>
</evidence>
<evidence type="ECO:0000256" key="1">
    <source>
        <dbReference type="ARBA" id="ARBA00006975"/>
    </source>
</evidence>
<proteinExistence type="inferred from homology"/>
<dbReference type="EMBL" id="JBBPBM010000009">
    <property type="protein sequence ID" value="KAK8568615.1"/>
    <property type="molecule type" value="Genomic_DNA"/>
</dbReference>
<sequence length="95" mass="10022">MTEFSLRFLIHPKSVAEAKEKTAGGLLLTEASKEKPSIGTVGNSYNLVGNSNIKPLSIVPGNTVMYSKYAGNGFKGSDGTDYIALRASDVMPVLG</sequence>
<comment type="similarity">
    <text evidence="1 3">Belongs to the GroES chaperonin family.</text>
</comment>
<dbReference type="CDD" id="cd00320">
    <property type="entry name" value="cpn10"/>
    <property type="match status" value="1"/>
</dbReference>
<dbReference type="Proteomes" id="UP001472677">
    <property type="component" value="Unassembled WGS sequence"/>
</dbReference>
<dbReference type="Pfam" id="PF00166">
    <property type="entry name" value="Cpn10"/>
    <property type="match status" value="1"/>
</dbReference>
<dbReference type="PANTHER" id="PTHR10772">
    <property type="entry name" value="10 KDA HEAT SHOCK PROTEIN"/>
    <property type="match status" value="1"/>
</dbReference>
<dbReference type="SMART" id="SM00883">
    <property type="entry name" value="Cpn10"/>
    <property type="match status" value="1"/>
</dbReference>
<dbReference type="InterPro" id="IPR037124">
    <property type="entry name" value="Chaperonin_GroES_sf"/>
</dbReference>
<organism evidence="4 5">
    <name type="scientific">Hibiscus sabdariffa</name>
    <name type="common">roselle</name>
    <dbReference type="NCBI Taxonomy" id="183260"/>
    <lineage>
        <taxon>Eukaryota</taxon>
        <taxon>Viridiplantae</taxon>
        <taxon>Streptophyta</taxon>
        <taxon>Embryophyta</taxon>
        <taxon>Tracheophyta</taxon>
        <taxon>Spermatophyta</taxon>
        <taxon>Magnoliopsida</taxon>
        <taxon>eudicotyledons</taxon>
        <taxon>Gunneridae</taxon>
        <taxon>Pentapetalae</taxon>
        <taxon>rosids</taxon>
        <taxon>malvids</taxon>
        <taxon>Malvales</taxon>
        <taxon>Malvaceae</taxon>
        <taxon>Malvoideae</taxon>
        <taxon>Hibiscus</taxon>
    </lineage>
</organism>
<evidence type="ECO:0008006" key="6">
    <source>
        <dbReference type="Google" id="ProtNLM"/>
    </source>
</evidence>
<dbReference type="InterPro" id="IPR020818">
    <property type="entry name" value="Chaperonin_GroES"/>
</dbReference>
<keyword evidence="2 3" id="KW-0143">Chaperone</keyword>
<evidence type="ECO:0000256" key="3">
    <source>
        <dbReference type="RuleBase" id="RU003479"/>
    </source>
</evidence>
<gene>
    <name evidence="4" type="ORF">V6N12_007163</name>
</gene>
<dbReference type="PANTHER" id="PTHR10772:SF63">
    <property type="entry name" value="20 KDA CHAPERONIN, CHLOROPLASTIC"/>
    <property type="match status" value="1"/>
</dbReference>
<keyword evidence="5" id="KW-1185">Reference proteome</keyword>
<dbReference type="SUPFAM" id="SSF50129">
    <property type="entry name" value="GroES-like"/>
    <property type="match status" value="1"/>
</dbReference>
<reference evidence="4 5" key="1">
    <citation type="journal article" date="2024" name="G3 (Bethesda)">
        <title>Genome assembly of Hibiscus sabdariffa L. provides insights into metabolisms of medicinal natural products.</title>
        <authorList>
            <person name="Kim T."/>
        </authorList>
    </citation>
    <scope>NUCLEOTIDE SEQUENCE [LARGE SCALE GENOMIC DNA]</scope>
    <source>
        <strain evidence="4">TK-2024</strain>
        <tissue evidence="4">Old leaves</tissue>
    </source>
</reference>
<evidence type="ECO:0000256" key="2">
    <source>
        <dbReference type="ARBA" id="ARBA00023186"/>
    </source>
</evidence>
<comment type="caution">
    <text evidence="4">The sequence shown here is derived from an EMBL/GenBank/DDBJ whole genome shotgun (WGS) entry which is preliminary data.</text>
</comment>